<dbReference type="Gene3D" id="3.40.190.10">
    <property type="entry name" value="Periplasmic binding protein-like II"/>
    <property type="match status" value="1"/>
</dbReference>
<dbReference type="Pfam" id="PF03401">
    <property type="entry name" value="TctC"/>
    <property type="match status" value="1"/>
</dbReference>
<dbReference type="PANTHER" id="PTHR42928">
    <property type="entry name" value="TRICARBOXYLATE-BINDING PROTEIN"/>
    <property type="match status" value="1"/>
</dbReference>
<evidence type="ECO:0000313" key="4">
    <source>
        <dbReference type="Proteomes" id="UP000252884"/>
    </source>
</evidence>
<evidence type="ECO:0000256" key="2">
    <source>
        <dbReference type="SAM" id="SignalP"/>
    </source>
</evidence>
<dbReference type="InterPro" id="IPR005064">
    <property type="entry name" value="BUG"/>
</dbReference>
<accession>A0A368X8X8</accession>
<keyword evidence="2" id="KW-0732">Signal</keyword>
<organism evidence="3 4">
    <name type="scientific">Pseudorhodoferax soli</name>
    <dbReference type="NCBI Taxonomy" id="545864"/>
    <lineage>
        <taxon>Bacteria</taxon>
        <taxon>Pseudomonadati</taxon>
        <taxon>Pseudomonadota</taxon>
        <taxon>Betaproteobacteria</taxon>
        <taxon>Burkholderiales</taxon>
        <taxon>Comamonadaceae</taxon>
    </lineage>
</organism>
<sequence length="328" mass="34164">MATMTRRATAALACAMALGTLAYTGSASAQAWPTRTVKIVVPYAPGGTNDIVARLLAQRLGDRLGQPFIVENKPGASGNLGAEQVARAPADGYTLLLVTMGHSIAPSLYKGMRYDIRSDLAPVAELTAGPTLVMVNPALGVNSLADLVALAKSKPGALNFSSAGNGSSTHLATEYLSAQTGIKMTHIPFGGSAPAMADVMAGNTQVVMDLMFSAMPQVKGGKLKAIAQTGLKRSPAMPDLPTVAESGVPGFDVVVWNGLMAPAGTPKEVISRLNQELKRELDAPELKERLLAQGFEPAWSTPEAFGQKIAADIARWSKVVQVSGAKVE</sequence>
<dbReference type="PIRSF" id="PIRSF017082">
    <property type="entry name" value="YflP"/>
    <property type="match status" value="1"/>
</dbReference>
<gene>
    <name evidence="3" type="ORF">DES41_11534</name>
</gene>
<dbReference type="CDD" id="cd13578">
    <property type="entry name" value="PBP2_Bug27"/>
    <property type="match status" value="1"/>
</dbReference>
<dbReference type="AlphaFoldDB" id="A0A368X8X8"/>
<feature type="signal peptide" evidence="2">
    <location>
        <begin position="1"/>
        <end position="29"/>
    </location>
</feature>
<dbReference type="InterPro" id="IPR042100">
    <property type="entry name" value="Bug_dom1"/>
</dbReference>
<comment type="similarity">
    <text evidence="1">Belongs to the UPF0065 (bug) family.</text>
</comment>
<feature type="chain" id="PRO_5017041642" evidence="2">
    <location>
        <begin position="30"/>
        <end position="328"/>
    </location>
</feature>
<dbReference type="Proteomes" id="UP000252884">
    <property type="component" value="Unassembled WGS sequence"/>
</dbReference>
<keyword evidence="4" id="KW-1185">Reference proteome</keyword>
<evidence type="ECO:0000313" key="3">
    <source>
        <dbReference type="EMBL" id="RCW64410.1"/>
    </source>
</evidence>
<dbReference type="SUPFAM" id="SSF53850">
    <property type="entry name" value="Periplasmic binding protein-like II"/>
    <property type="match status" value="1"/>
</dbReference>
<comment type="caution">
    <text evidence="3">The sequence shown here is derived from an EMBL/GenBank/DDBJ whole genome shotgun (WGS) entry which is preliminary data.</text>
</comment>
<dbReference type="Gene3D" id="3.40.190.150">
    <property type="entry name" value="Bordetella uptake gene, domain 1"/>
    <property type="match status" value="1"/>
</dbReference>
<dbReference type="OrthoDB" id="8678477at2"/>
<evidence type="ECO:0000256" key="1">
    <source>
        <dbReference type="ARBA" id="ARBA00006987"/>
    </source>
</evidence>
<reference evidence="3 4" key="1">
    <citation type="submission" date="2018-07" db="EMBL/GenBank/DDBJ databases">
        <title>Genomic Encyclopedia of Type Strains, Phase IV (KMG-IV): sequencing the most valuable type-strain genomes for metagenomic binning, comparative biology and taxonomic classification.</title>
        <authorList>
            <person name="Goeker M."/>
        </authorList>
    </citation>
    <scope>NUCLEOTIDE SEQUENCE [LARGE SCALE GENOMIC DNA]</scope>
    <source>
        <strain evidence="3 4">DSM 21634</strain>
    </source>
</reference>
<dbReference type="RefSeq" id="WP_114472281.1">
    <property type="nucleotide sequence ID" value="NZ_QPJK01000015.1"/>
</dbReference>
<name>A0A368X8X8_9BURK</name>
<keyword evidence="3" id="KW-0675">Receptor</keyword>
<dbReference type="PANTHER" id="PTHR42928:SF5">
    <property type="entry name" value="BLR1237 PROTEIN"/>
    <property type="match status" value="1"/>
</dbReference>
<dbReference type="EMBL" id="QPJK01000015">
    <property type="protein sequence ID" value="RCW64410.1"/>
    <property type="molecule type" value="Genomic_DNA"/>
</dbReference>
<protein>
    <submittedName>
        <fullName evidence="3">Tripartite-type tricarboxylate transporter receptor subunit TctC</fullName>
    </submittedName>
</protein>
<proteinExistence type="inferred from homology"/>